<comment type="caution">
    <text evidence="2">The sequence shown here is derived from an EMBL/GenBank/DDBJ whole genome shotgun (WGS) entry which is preliminary data.</text>
</comment>
<dbReference type="OrthoDB" id="4802432at2759"/>
<protein>
    <recommendedName>
        <fullName evidence="1">DUF6546 domain-containing protein</fullName>
    </recommendedName>
</protein>
<dbReference type="AlphaFoldDB" id="A0A8H3WJL8"/>
<dbReference type="Pfam" id="PF20183">
    <property type="entry name" value="DUF6546"/>
    <property type="match status" value="1"/>
</dbReference>
<proteinExistence type="predicted"/>
<dbReference type="EMBL" id="WOWK01000013">
    <property type="protein sequence ID" value="KAF0329263.1"/>
    <property type="molecule type" value="Genomic_DNA"/>
</dbReference>
<sequence>MSNTNTSWARLPPELRNEVLSILSDLHGAKYSQLATISRAWHSFFETLIFAEISLTPSRLFDPNSTAILFRKRSLIRYIWFRVEMESYHCHKCPLEVEENGNDEDEDEDVDVFGENPADDNLIVYAFQSLTAALSTWEPRSHLVLDISVYSPSEALHCFKYLSFRPDTHLGECSSLLQRSSGDDQQGITTIHDPPHGWVAGQQTEAPHERSIYNSFDEIMSQASFEDEEQEIRWWRSLPLMPAVTVVLLRQQTRQQWAPVTLANMLTRFPNMKELCYEPWREWSQLQQPLDQLSETLIDSLHETKLSKLTIFENFNEVYPESFPWCPAIRVPSSVVTHKLARASVQLTELSASFKIDASCFFWASKRFSLEWRNLTRLALTSRALTEDADIEVINNMLQDAAGAALRMPKLETMELWNGTQGVAMLFRYQKARDGQSAVITVRGTFELALGSALTEAWEGVALRHRHGRVIVQSSLINPDVIRSHGDAIRQLGLSVEVIRPVSLQQIIEERQIREGLATS</sequence>
<keyword evidence="3" id="KW-1185">Reference proteome</keyword>
<feature type="domain" description="DUF6546" evidence="1">
    <location>
        <begin position="304"/>
        <end position="500"/>
    </location>
</feature>
<dbReference type="InterPro" id="IPR046676">
    <property type="entry name" value="DUF6546"/>
</dbReference>
<reference evidence="2 3" key="1">
    <citation type="submission" date="2019-12" db="EMBL/GenBank/DDBJ databases">
        <title>A genome sequence resource for the geographically widespread anthracnose pathogen Colletotrichum asianum.</title>
        <authorList>
            <person name="Meng Y."/>
        </authorList>
    </citation>
    <scope>NUCLEOTIDE SEQUENCE [LARGE SCALE GENOMIC DNA]</scope>
    <source>
        <strain evidence="2 3">ICMP 18580</strain>
    </source>
</reference>
<evidence type="ECO:0000259" key="1">
    <source>
        <dbReference type="Pfam" id="PF20183"/>
    </source>
</evidence>
<evidence type="ECO:0000313" key="2">
    <source>
        <dbReference type="EMBL" id="KAF0329263.1"/>
    </source>
</evidence>
<name>A0A8H3WJL8_9PEZI</name>
<accession>A0A8H3WJL8</accession>
<gene>
    <name evidence="2" type="ORF">GQ607_003572</name>
</gene>
<organism evidence="2 3">
    <name type="scientific">Colletotrichum asianum</name>
    <dbReference type="NCBI Taxonomy" id="702518"/>
    <lineage>
        <taxon>Eukaryota</taxon>
        <taxon>Fungi</taxon>
        <taxon>Dikarya</taxon>
        <taxon>Ascomycota</taxon>
        <taxon>Pezizomycotina</taxon>
        <taxon>Sordariomycetes</taxon>
        <taxon>Hypocreomycetidae</taxon>
        <taxon>Glomerellales</taxon>
        <taxon>Glomerellaceae</taxon>
        <taxon>Colletotrichum</taxon>
        <taxon>Colletotrichum gloeosporioides species complex</taxon>
    </lineage>
</organism>
<evidence type="ECO:0000313" key="3">
    <source>
        <dbReference type="Proteomes" id="UP000434172"/>
    </source>
</evidence>
<dbReference type="Proteomes" id="UP000434172">
    <property type="component" value="Unassembled WGS sequence"/>
</dbReference>